<sequence>VPARAPGRWTDPRTRLYRTPPTAPAGADAHLAAGNPGTARQLYAETLRHSPGDPHALSGWLLAGAELSPGLRRLLRRPERLAALGPDGPEELGRAAAWLAARA</sequence>
<name>A0ABS6ZB69_9ACTN</name>
<comment type="caution">
    <text evidence="2">The sequence shown here is derived from an EMBL/GenBank/DDBJ whole genome shotgun (WGS) entry which is preliminary data.</text>
</comment>
<feature type="non-terminal residue" evidence="2">
    <location>
        <position position="1"/>
    </location>
</feature>
<proteinExistence type="predicted"/>
<gene>
    <name evidence="2" type="ORF">GPJ59_24760</name>
</gene>
<reference evidence="2 3" key="1">
    <citation type="submission" date="2019-12" db="EMBL/GenBank/DDBJ databases">
        <title>Genome sequence of Streptomyces bambusae.</title>
        <authorList>
            <person name="Bansal K."/>
            <person name="Choksket S."/>
            <person name="Korpole S."/>
            <person name="Patil P.B."/>
        </authorList>
    </citation>
    <scope>NUCLEOTIDE SEQUENCE [LARGE SCALE GENOMIC DNA]</scope>
    <source>
        <strain evidence="2 3">SK60</strain>
    </source>
</reference>
<keyword evidence="3" id="KW-1185">Reference proteome</keyword>
<accession>A0ABS6ZB69</accession>
<protein>
    <submittedName>
        <fullName evidence="2">HEXXH motif domain-containing protein</fullName>
    </submittedName>
</protein>
<evidence type="ECO:0000313" key="3">
    <source>
        <dbReference type="Proteomes" id="UP000812013"/>
    </source>
</evidence>
<organism evidence="2 3">
    <name type="scientific">Streptomyces bambusae</name>
    <dbReference type="NCBI Taxonomy" id="1550616"/>
    <lineage>
        <taxon>Bacteria</taxon>
        <taxon>Bacillati</taxon>
        <taxon>Actinomycetota</taxon>
        <taxon>Actinomycetes</taxon>
        <taxon>Kitasatosporales</taxon>
        <taxon>Streptomycetaceae</taxon>
        <taxon>Streptomyces</taxon>
    </lineage>
</organism>
<dbReference type="EMBL" id="WTFF01000209">
    <property type="protein sequence ID" value="MBW5485005.1"/>
    <property type="molecule type" value="Genomic_DNA"/>
</dbReference>
<dbReference type="Proteomes" id="UP000812013">
    <property type="component" value="Unassembled WGS sequence"/>
</dbReference>
<evidence type="ECO:0000313" key="2">
    <source>
        <dbReference type="EMBL" id="MBW5485005.1"/>
    </source>
</evidence>
<evidence type="ECO:0000256" key="1">
    <source>
        <dbReference type="SAM" id="MobiDB-lite"/>
    </source>
</evidence>
<feature type="region of interest" description="Disordered" evidence="1">
    <location>
        <begin position="1"/>
        <end position="30"/>
    </location>
</feature>